<evidence type="ECO:0000256" key="2">
    <source>
        <dbReference type="ARBA" id="ARBA00022670"/>
    </source>
</evidence>
<comment type="similarity">
    <text evidence="1">Belongs to the peptidase S1 family.</text>
</comment>
<reference evidence="11" key="1">
    <citation type="journal article" date="2021" name="Elife">
        <title>Highly contiguous assemblies of 101 drosophilid genomes.</title>
        <authorList>
            <person name="Kim B.Y."/>
            <person name="Wang J.R."/>
            <person name="Miller D.E."/>
            <person name="Barmina O."/>
            <person name="Delaney E."/>
            <person name="Thompson A."/>
            <person name="Comeault A.A."/>
            <person name="Peede D."/>
            <person name="D'Agostino E.R."/>
            <person name="Pelaez J."/>
            <person name="Aguilar J.M."/>
            <person name="Haji D."/>
            <person name="Matsunaga T."/>
            <person name="Armstrong E.E."/>
            <person name="Zych M."/>
            <person name="Ogawa Y."/>
            <person name="Stamenkovic-Radak M."/>
            <person name="Jelic M."/>
            <person name="Veselinovic M.S."/>
            <person name="Tanaskovic M."/>
            <person name="Eric P."/>
            <person name="Gao J.J."/>
            <person name="Katoh T.K."/>
            <person name="Toda M.J."/>
            <person name="Watabe H."/>
            <person name="Watada M."/>
            <person name="Davis J.S."/>
            <person name="Moyle L.C."/>
            <person name="Manoli G."/>
            <person name="Bertolini E."/>
            <person name="Kostal V."/>
            <person name="Hawley R.S."/>
            <person name="Takahashi A."/>
            <person name="Jones C.D."/>
            <person name="Price D.K."/>
            <person name="Whiteman N."/>
            <person name="Kopp A."/>
            <person name="Matute D.R."/>
            <person name="Petrov D.A."/>
        </authorList>
    </citation>
    <scope>NUCLEOTIDE SEQUENCE [LARGE SCALE GENOMIC DNA]</scope>
</reference>
<dbReference type="Pfam" id="PF00089">
    <property type="entry name" value="Trypsin"/>
    <property type="match status" value="1"/>
</dbReference>
<accession>A0A6P4EWQ7</accession>
<sequence>MHSLLAYCVLSAGLYSIHVVGQDINQTIDVEKLAKIVLPSDQETRVIGGQVTTNSKLGGYLMALLYEKEFVCGGTLLRELIVLTAAHCFLGRMDIHDWVVVGGISRLDQKGIRRQVKDFIVSDKFKEEDMNMDVAVMLLKSPMKGKDIGKLALCSTALKPGIDLKVSGWGMTVAKGIGAQTLLRTVTVPIINKRNCRAAYQPMAEITDSMICAAVLGKKDACTFDSGGPLVYKKQVCGIVSFGIGCASRRYPGVYTNVIHVKPFIEQSIKTLLAKT</sequence>
<evidence type="ECO:0000313" key="10">
    <source>
        <dbReference type="EnsemblMetazoa" id="XP_016977516.1"/>
    </source>
</evidence>
<evidence type="ECO:0000259" key="9">
    <source>
        <dbReference type="PROSITE" id="PS50240"/>
    </source>
</evidence>
<dbReference type="FunFam" id="2.40.10.10:FF:000034">
    <property type="entry name" value="Eupolytin"/>
    <property type="match status" value="1"/>
</dbReference>
<keyword evidence="11" id="KW-1185">Reference proteome</keyword>
<dbReference type="PANTHER" id="PTHR24276">
    <property type="entry name" value="POLYSERASE-RELATED"/>
    <property type="match status" value="1"/>
</dbReference>
<dbReference type="OrthoDB" id="10051896at2759"/>
<dbReference type="InterPro" id="IPR018114">
    <property type="entry name" value="TRYPSIN_HIS"/>
</dbReference>
<evidence type="ECO:0000256" key="3">
    <source>
        <dbReference type="ARBA" id="ARBA00022729"/>
    </source>
</evidence>
<dbReference type="PRINTS" id="PR00722">
    <property type="entry name" value="CHYMOTRYPSIN"/>
</dbReference>
<gene>
    <name evidence="12" type="primary">LOC108043357</name>
    <name evidence="10" type="synonym">108043357</name>
</gene>
<reference evidence="12" key="2">
    <citation type="submission" date="2025-04" db="UniProtKB">
        <authorList>
            <consortium name="RefSeq"/>
        </authorList>
    </citation>
    <scope>IDENTIFICATION</scope>
</reference>
<dbReference type="InterPro" id="IPR001314">
    <property type="entry name" value="Peptidase_S1A"/>
</dbReference>
<feature type="signal peptide" evidence="8">
    <location>
        <begin position="1"/>
        <end position="21"/>
    </location>
</feature>
<dbReference type="GO" id="GO:0004252">
    <property type="term" value="F:serine-type endopeptidase activity"/>
    <property type="evidence" value="ECO:0007669"/>
    <property type="project" value="InterPro"/>
</dbReference>
<dbReference type="InterPro" id="IPR001254">
    <property type="entry name" value="Trypsin_dom"/>
</dbReference>
<keyword evidence="5" id="KW-0720">Serine protease</keyword>
<dbReference type="RefSeq" id="XP_016977516.1">
    <property type="nucleotide sequence ID" value="XM_017122027.1"/>
</dbReference>
<protein>
    <submittedName>
        <fullName evidence="12">Trypsin alpha-3</fullName>
    </submittedName>
</protein>
<keyword evidence="6" id="KW-0865">Zymogen</keyword>
<dbReference type="InterPro" id="IPR050430">
    <property type="entry name" value="Peptidase_S1"/>
</dbReference>
<dbReference type="PROSITE" id="PS00134">
    <property type="entry name" value="TRYPSIN_HIS"/>
    <property type="match status" value="1"/>
</dbReference>
<keyword evidence="2" id="KW-0645">Protease</keyword>
<evidence type="ECO:0000313" key="11">
    <source>
        <dbReference type="Proteomes" id="UP001652680"/>
    </source>
</evidence>
<evidence type="ECO:0000256" key="5">
    <source>
        <dbReference type="ARBA" id="ARBA00022825"/>
    </source>
</evidence>
<evidence type="ECO:0000256" key="1">
    <source>
        <dbReference type="ARBA" id="ARBA00007664"/>
    </source>
</evidence>
<evidence type="ECO:0000256" key="7">
    <source>
        <dbReference type="ARBA" id="ARBA00023157"/>
    </source>
</evidence>
<dbReference type="GeneID" id="108043357"/>
<feature type="domain" description="Peptidase S1" evidence="9">
    <location>
        <begin position="46"/>
        <end position="270"/>
    </location>
</feature>
<evidence type="ECO:0000256" key="6">
    <source>
        <dbReference type="ARBA" id="ARBA00023145"/>
    </source>
</evidence>
<dbReference type="Gene3D" id="2.40.10.10">
    <property type="entry name" value="Trypsin-like serine proteases"/>
    <property type="match status" value="1"/>
</dbReference>
<dbReference type="PROSITE" id="PS50240">
    <property type="entry name" value="TRYPSIN_DOM"/>
    <property type="match status" value="1"/>
</dbReference>
<evidence type="ECO:0000256" key="4">
    <source>
        <dbReference type="ARBA" id="ARBA00022801"/>
    </source>
</evidence>
<proteinExistence type="inferred from homology"/>
<dbReference type="SMART" id="SM00020">
    <property type="entry name" value="Tryp_SPc"/>
    <property type="match status" value="1"/>
</dbReference>
<keyword evidence="3 8" id="KW-0732">Signal</keyword>
<dbReference type="InterPro" id="IPR043504">
    <property type="entry name" value="Peptidase_S1_PA_chymotrypsin"/>
</dbReference>
<organism evidence="12">
    <name type="scientific">Drosophila rhopaloa</name>
    <name type="common">Fruit fly</name>
    <dbReference type="NCBI Taxonomy" id="1041015"/>
    <lineage>
        <taxon>Eukaryota</taxon>
        <taxon>Metazoa</taxon>
        <taxon>Ecdysozoa</taxon>
        <taxon>Arthropoda</taxon>
        <taxon>Hexapoda</taxon>
        <taxon>Insecta</taxon>
        <taxon>Pterygota</taxon>
        <taxon>Neoptera</taxon>
        <taxon>Endopterygota</taxon>
        <taxon>Diptera</taxon>
        <taxon>Brachycera</taxon>
        <taxon>Muscomorpha</taxon>
        <taxon>Ephydroidea</taxon>
        <taxon>Drosophilidae</taxon>
        <taxon>Drosophila</taxon>
        <taxon>Sophophora</taxon>
    </lineage>
</organism>
<evidence type="ECO:0000313" key="12">
    <source>
        <dbReference type="RefSeq" id="XP_016977516.1"/>
    </source>
</evidence>
<keyword evidence="4" id="KW-0378">Hydrolase</keyword>
<name>A0A6P4EWQ7_DRORH</name>
<dbReference type="EnsemblMetazoa" id="XM_017122027.1">
    <property type="protein sequence ID" value="XP_016977516.1"/>
    <property type="gene ID" value="LOC108043357"/>
</dbReference>
<dbReference type="CDD" id="cd00190">
    <property type="entry name" value="Tryp_SPc"/>
    <property type="match status" value="1"/>
</dbReference>
<keyword evidence="7" id="KW-1015">Disulfide bond</keyword>
<evidence type="ECO:0000256" key="8">
    <source>
        <dbReference type="SAM" id="SignalP"/>
    </source>
</evidence>
<dbReference type="Proteomes" id="UP001652680">
    <property type="component" value="Unassembled WGS sequence"/>
</dbReference>
<reference evidence="10" key="3">
    <citation type="submission" date="2025-05" db="UniProtKB">
        <authorList>
            <consortium name="EnsemblMetazoa"/>
        </authorList>
    </citation>
    <scope>IDENTIFICATION</scope>
</reference>
<feature type="chain" id="PRO_5027878126" evidence="8">
    <location>
        <begin position="22"/>
        <end position="276"/>
    </location>
</feature>
<dbReference type="AlphaFoldDB" id="A0A6P4EWQ7"/>
<dbReference type="InterPro" id="IPR009003">
    <property type="entry name" value="Peptidase_S1_PA"/>
</dbReference>
<dbReference type="PANTHER" id="PTHR24276:SF94">
    <property type="entry name" value="AT20289P-RELATED"/>
    <property type="match status" value="1"/>
</dbReference>
<dbReference type="SUPFAM" id="SSF50494">
    <property type="entry name" value="Trypsin-like serine proteases"/>
    <property type="match status" value="1"/>
</dbReference>
<dbReference type="GO" id="GO:0006508">
    <property type="term" value="P:proteolysis"/>
    <property type="evidence" value="ECO:0007669"/>
    <property type="project" value="UniProtKB-KW"/>
</dbReference>